<proteinExistence type="predicted"/>
<organism evidence="1 2">
    <name type="scientific">Agrobacterium rosae</name>
    <dbReference type="NCBI Taxonomy" id="1972867"/>
    <lineage>
        <taxon>Bacteria</taxon>
        <taxon>Pseudomonadati</taxon>
        <taxon>Pseudomonadota</taxon>
        <taxon>Alphaproteobacteria</taxon>
        <taxon>Hyphomicrobiales</taxon>
        <taxon>Rhizobiaceae</taxon>
        <taxon>Rhizobium/Agrobacterium group</taxon>
        <taxon>Agrobacterium</taxon>
    </lineage>
</organism>
<reference evidence="1" key="1">
    <citation type="journal article" date="2023" name="Phytobiomes J">
        <title>Deciphering the key players within the bacterial microbiota associated with aerial crown gall tumors on rhododendron: Insights into the gallobiome.</title>
        <authorList>
            <person name="Kuzmanovic N."/>
            <person name="Nesme J."/>
            <person name="Wolf J."/>
            <person name="Neumann-Schaal M."/>
            <person name="Petersen J."/>
            <person name="Fernandez-Gnecco G."/>
            <person name="Sproeer C."/>
            <person name="Bunk B."/>
            <person name="Overmann J."/>
            <person name="Sorensen S.J."/>
            <person name="Idczak E."/>
            <person name="Smalla K."/>
        </authorList>
    </citation>
    <scope>NUCLEOTIDE SEQUENCE [LARGE SCALE GENOMIC DNA]</scope>
    <source>
        <strain evidence="1">Rho-14.1</strain>
    </source>
</reference>
<accession>A0ABU4W7J3</accession>
<evidence type="ECO:0008006" key="3">
    <source>
        <dbReference type="Google" id="ProtNLM"/>
    </source>
</evidence>
<keyword evidence="2" id="KW-1185">Reference proteome</keyword>
<name>A0ABU4W7J3_9HYPH</name>
<comment type="caution">
    <text evidence="1">The sequence shown here is derived from an EMBL/GenBank/DDBJ whole genome shotgun (WGS) entry which is preliminary data.</text>
</comment>
<dbReference type="RefSeq" id="WP_320188715.1">
    <property type="nucleotide sequence ID" value="NZ_CP133554.1"/>
</dbReference>
<gene>
    <name evidence="1" type="ORF">RMS29_25665</name>
</gene>
<evidence type="ECO:0000313" key="1">
    <source>
        <dbReference type="EMBL" id="MDX8332597.1"/>
    </source>
</evidence>
<sequence>MDADHPARGVNIPRRNTAEVFIYHLDETQARANEAIRAYRTHHDHDRIFSEMTTYYCNLTKAACYLLGHLDGKDMSVSAVPEITVALNDHWFKPYLEQLTSELRCIWSKYGEWEKDSFEALGDIAVDVLGEGGMYFTFDHGQVGFRIPYSADTMPAD</sequence>
<dbReference type="EMBL" id="JAVRAD010000020">
    <property type="protein sequence ID" value="MDX8332597.1"/>
    <property type="molecule type" value="Genomic_DNA"/>
</dbReference>
<dbReference type="Proteomes" id="UP001277561">
    <property type="component" value="Unassembled WGS sequence"/>
</dbReference>
<evidence type="ECO:0000313" key="2">
    <source>
        <dbReference type="Proteomes" id="UP001277561"/>
    </source>
</evidence>
<protein>
    <recommendedName>
        <fullName evidence="3">HEPN domain-containing protein</fullName>
    </recommendedName>
</protein>